<feature type="compositionally biased region" description="Low complexity" evidence="1">
    <location>
        <begin position="656"/>
        <end position="681"/>
    </location>
</feature>
<feature type="compositionally biased region" description="Polar residues" evidence="1">
    <location>
        <begin position="459"/>
        <end position="476"/>
    </location>
</feature>
<feature type="compositionally biased region" description="Polar residues" evidence="1">
    <location>
        <begin position="819"/>
        <end position="857"/>
    </location>
</feature>
<keyword evidence="3" id="KW-1185">Reference proteome</keyword>
<feature type="compositionally biased region" description="Low complexity" evidence="1">
    <location>
        <begin position="482"/>
        <end position="491"/>
    </location>
</feature>
<feature type="region of interest" description="Disordered" evidence="1">
    <location>
        <begin position="819"/>
        <end position="1036"/>
    </location>
</feature>
<feature type="compositionally biased region" description="Polar residues" evidence="1">
    <location>
        <begin position="567"/>
        <end position="650"/>
    </location>
</feature>
<feature type="compositionally biased region" description="Polar residues" evidence="1">
    <location>
        <begin position="299"/>
        <end position="320"/>
    </location>
</feature>
<feature type="compositionally biased region" description="Polar residues" evidence="1">
    <location>
        <begin position="104"/>
        <end position="119"/>
    </location>
</feature>
<dbReference type="Proteomes" id="UP000297245">
    <property type="component" value="Unassembled WGS sequence"/>
</dbReference>
<feature type="region of interest" description="Disordered" evidence="1">
    <location>
        <begin position="1"/>
        <end position="41"/>
    </location>
</feature>
<feature type="region of interest" description="Disordered" evidence="1">
    <location>
        <begin position="88"/>
        <end position="226"/>
    </location>
</feature>
<sequence length="1248" mass="130380">MLKVERLNGSAARPLDSAEIPSPPYSESSLSQQNISGSFNDVGSSSGTVAASLSMATTTTTTTTTTATTTGGMTFAQQLYASAFPGKYTLPAQSPSPPQSQASGTNRPASVSSNASGSRLSEDYRVSPSTSTSSGVPSSPSDGQSLYAANVANSVSQRPGQSRPSGARLPGRSASTSVSTSRISPTIEGDGPVTQNGAHRAQSYQAGASHTTSSQPRPVSTTATNSVMNVMKPYEYSAPDSGEQIPEVKMVLRPASQSPSMPVPRPGWPSPMLSSTPTDANHASSTSPSSQQEQQQAQHTMNSGGQVVQGQSPTPISSPAGSSVGHGHGQGVFTSGGTNVGPQSPTPSTHSFNVAGGSPTSVGNTASSGTSYSQPASPGQGVHPGSPNGIVNGTTPPMQVVQQPHQVQTPVHQSSLNSSHWGNANTNPPVQIQQPPFASTTVSNGGSSGSSSWGTPQTQTPVHQSSLNGPWGNANTMKPPAQTQQTSFYGTSSGGSGSGSFWGKPHTHTQPSANMVQTQPHRPSSGSSFFSSFWGKPVQRPSLYAQQPTQFPMHAMASPPVSPPTQGPTIHPQTYASNTTQPGQPASYIQQMQHPSQHVASPSLSGPQVQSSPQTNSSPAQTHPSSFQGVPSPPAMSSQNMQHNNANSGMSAYGAQTSSLQTPTFSPQQTQPPSTSTGASPNSASVIAGQLGRFAGRLALNMAKRTALKLAPTILSGLAAAILPNDLIQSVSDSLANLDLTNTGIDLSQLQAAFQGTPGADYQGIINQMQQLQQQQQQVVAGAGGVGGNSPAGQSQQNANPVNYDAIIHALMKLSQVAQSNQTSSQGQPVNTNIHAQGQGQVPTLQQGPATTTSGFANQPVHHGVSPAHSPAATQQHFQSQTPMHTGNLTHPGMHAQSHHAQSPMSHVQPQYHPQQHQTNPPRPPNVVQQQTQPQYHPQHQQQNPSRPPNVIPPQQIQPQYHPQQQVNPPRPPNVNAHPSSNAGQQHPYHPPQQQPHHPPHANPQQQQQPSQSPLQQQQSYPQQQQQEQSYSDTQPQTIYPQQQSYPQDQYQYQDPNQYGDQTQYSSPDLGYQNQDSSVSSDLPNYGDQPNADPGYDTQGGQFSESQDSSSGLSGIIDGFQNMLNGLGNQMSGNDDGADYGNSGFGDPSYGDPNSGDVNPPAFSDVDPNAMGMGSLDGSQLPAFDDGSYASVSVSETDVSFVDGSGGGFEFLSETVTATSGSDVFTESVMSFGDGNYTTITELSYSST</sequence>
<feature type="compositionally biased region" description="Polar residues" evidence="1">
    <location>
        <begin position="333"/>
        <end position="377"/>
    </location>
</feature>
<proteinExistence type="predicted"/>
<feature type="compositionally biased region" description="Polar residues" evidence="1">
    <location>
        <begin position="25"/>
        <end position="41"/>
    </location>
</feature>
<feature type="compositionally biased region" description="Low complexity" evidence="1">
    <location>
        <begin position="524"/>
        <end position="533"/>
    </location>
</feature>
<dbReference type="AlphaFoldDB" id="A0A4S8MDW4"/>
<name>A0A4S8MDW4_DENBC</name>
<feature type="compositionally biased region" description="Low complexity" evidence="1">
    <location>
        <begin position="953"/>
        <end position="968"/>
    </location>
</feature>
<feature type="compositionally biased region" description="Polar residues" evidence="1">
    <location>
        <begin position="272"/>
        <end position="283"/>
    </location>
</feature>
<feature type="compositionally biased region" description="Polar residues" evidence="1">
    <location>
        <begin position="414"/>
        <end position="438"/>
    </location>
</feature>
<feature type="compositionally biased region" description="Polar residues" evidence="1">
    <location>
        <begin position="508"/>
        <end position="522"/>
    </location>
</feature>
<feature type="compositionally biased region" description="Polar residues" evidence="1">
    <location>
        <begin position="151"/>
        <end position="164"/>
    </location>
</feature>
<gene>
    <name evidence="2" type="ORF">K435DRAFT_443818</name>
</gene>
<feature type="region of interest" description="Disordered" evidence="1">
    <location>
        <begin position="1050"/>
        <end position="1179"/>
    </location>
</feature>
<dbReference type="OrthoDB" id="3054169at2759"/>
<reference evidence="2 3" key="1">
    <citation type="journal article" date="2019" name="Nat. Ecol. Evol.">
        <title>Megaphylogeny resolves global patterns of mushroom evolution.</title>
        <authorList>
            <person name="Varga T."/>
            <person name="Krizsan K."/>
            <person name="Foldi C."/>
            <person name="Dima B."/>
            <person name="Sanchez-Garcia M."/>
            <person name="Sanchez-Ramirez S."/>
            <person name="Szollosi G.J."/>
            <person name="Szarkandi J.G."/>
            <person name="Papp V."/>
            <person name="Albert L."/>
            <person name="Andreopoulos W."/>
            <person name="Angelini C."/>
            <person name="Antonin V."/>
            <person name="Barry K.W."/>
            <person name="Bougher N.L."/>
            <person name="Buchanan P."/>
            <person name="Buyck B."/>
            <person name="Bense V."/>
            <person name="Catcheside P."/>
            <person name="Chovatia M."/>
            <person name="Cooper J."/>
            <person name="Damon W."/>
            <person name="Desjardin D."/>
            <person name="Finy P."/>
            <person name="Geml J."/>
            <person name="Haridas S."/>
            <person name="Hughes K."/>
            <person name="Justo A."/>
            <person name="Karasinski D."/>
            <person name="Kautmanova I."/>
            <person name="Kiss B."/>
            <person name="Kocsube S."/>
            <person name="Kotiranta H."/>
            <person name="LaButti K.M."/>
            <person name="Lechner B.E."/>
            <person name="Liimatainen K."/>
            <person name="Lipzen A."/>
            <person name="Lukacs Z."/>
            <person name="Mihaltcheva S."/>
            <person name="Morgado L.N."/>
            <person name="Niskanen T."/>
            <person name="Noordeloos M.E."/>
            <person name="Ohm R.A."/>
            <person name="Ortiz-Santana B."/>
            <person name="Ovrebo C."/>
            <person name="Racz N."/>
            <person name="Riley R."/>
            <person name="Savchenko A."/>
            <person name="Shiryaev A."/>
            <person name="Soop K."/>
            <person name="Spirin V."/>
            <person name="Szebenyi C."/>
            <person name="Tomsovsky M."/>
            <person name="Tulloss R.E."/>
            <person name="Uehling J."/>
            <person name="Grigoriev I.V."/>
            <person name="Vagvolgyi C."/>
            <person name="Papp T."/>
            <person name="Martin F.M."/>
            <person name="Miettinen O."/>
            <person name="Hibbett D.S."/>
            <person name="Nagy L.G."/>
        </authorList>
    </citation>
    <scope>NUCLEOTIDE SEQUENCE [LARGE SCALE GENOMIC DNA]</scope>
    <source>
        <strain evidence="2 3">CBS 962.96</strain>
    </source>
</reference>
<feature type="compositionally biased region" description="Low complexity" evidence="1">
    <location>
        <begin position="1100"/>
        <end position="1120"/>
    </location>
</feature>
<evidence type="ECO:0000313" key="3">
    <source>
        <dbReference type="Proteomes" id="UP000297245"/>
    </source>
</evidence>
<evidence type="ECO:0000313" key="2">
    <source>
        <dbReference type="EMBL" id="THV00581.1"/>
    </source>
</evidence>
<evidence type="ECO:0000256" key="1">
    <source>
        <dbReference type="SAM" id="MobiDB-lite"/>
    </source>
</evidence>
<feature type="compositionally biased region" description="Low complexity" evidence="1">
    <location>
        <begin position="907"/>
        <end position="945"/>
    </location>
</feature>
<feature type="compositionally biased region" description="Low complexity" evidence="1">
    <location>
        <begin position="173"/>
        <end position="186"/>
    </location>
</feature>
<feature type="compositionally biased region" description="Polar residues" evidence="1">
    <location>
        <begin position="193"/>
        <end position="226"/>
    </location>
</feature>
<feature type="compositionally biased region" description="Low complexity" evidence="1">
    <location>
        <begin position="284"/>
        <end position="298"/>
    </location>
</feature>
<dbReference type="EMBL" id="ML179102">
    <property type="protein sequence ID" value="THV00581.1"/>
    <property type="molecule type" value="Genomic_DNA"/>
</dbReference>
<organism evidence="2 3">
    <name type="scientific">Dendrothele bispora (strain CBS 962.96)</name>
    <dbReference type="NCBI Taxonomy" id="1314807"/>
    <lineage>
        <taxon>Eukaryota</taxon>
        <taxon>Fungi</taxon>
        <taxon>Dikarya</taxon>
        <taxon>Basidiomycota</taxon>
        <taxon>Agaricomycotina</taxon>
        <taxon>Agaricomycetes</taxon>
        <taxon>Agaricomycetidae</taxon>
        <taxon>Agaricales</taxon>
        <taxon>Agaricales incertae sedis</taxon>
        <taxon>Dendrothele</taxon>
    </lineage>
</organism>
<feature type="compositionally biased region" description="Low complexity" evidence="1">
    <location>
        <begin position="394"/>
        <end position="413"/>
    </location>
</feature>
<feature type="compositionally biased region" description="Low complexity" evidence="1">
    <location>
        <begin position="439"/>
        <end position="458"/>
    </location>
</feature>
<feature type="compositionally biased region" description="Low complexity" evidence="1">
    <location>
        <begin position="126"/>
        <end position="141"/>
    </location>
</feature>
<protein>
    <submittedName>
        <fullName evidence="2">Uncharacterized protein</fullName>
    </submittedName>
</protein>
<feature type="region of interest" description="Disordered" evidence="1">
    <location>
        <begin position="254"/>
        <end position="533"/>
    </location>
</feature>
<feature type="region of interest" description="Disordered" evidence="1">
    <location>
        <begin position="553"/>
        <end position="684"/>
    </location>
</feature>
<feature type="compositionally biased region" description="Polar residues" evidence="1">
    <location>
        <begin position="1122"/>
        <end position="1133"/>
    </location>
</feature>
<feature type="compositionally biased region" description="Polar residues" evidence="1">
    <location>
        <begin position="872"/>
        <end position="889"/>
    </location>
</feature>
<accession>A0A4S8MDW4</accession>
<feature type="compositionally biased region" description="Polar residues" evidence="1">
    <location>
        <begin position="1063"/>
        <end position="1083"/>
    </location>
</feature>
<feature type="compositionally biased region" description="Low complexity" evidence="1">
    <location>
        <begin position="1050"/>
        <end position="1062"/>
    </location>
</feature>
<feature type="compositionally biased region" description="Low complexity" evidence="1">
    <location>
        <begin position="1003"/>
        <end position="1036"/>
    </location>
</feature>